<dbReference type="PANTHER" id="PTHR32063">
    <property type="match status" value="1"/>
</dbReference>
<feature type="transmembrane region" description="Helical" evidence="8">
    <location>
        <begin position="365"/>
        <end position="384"/>
    </location>
</feature>
<dbReference type="PRINTS" id="PR00702">
    <property type="entry name" value="ACRIFLAVINRP"/>
</dbReference>
<evidence type="ECO:0000256" key="1">
    <source>
        <dbReference type="ARBA" id="ARBA00004429"/>
    </source>
</evidence>
<dbReference type="AlphaFoldDB" id="A0A963YTF9"/>
<keyword evidence="2" id="KW-0813">Transport</keyword>
<dbReference type="FunFam" id="3.30.70.1430:FF:000001">
    <property type="entry name" value="Efflux pump membrane transporter"/>
    <property type="match status" value="1"/>
</dbReference>
<dbReference type="Pfam" id="PF00873">
    <property type="entry name" value="ACR_tran"/>
    <property type="match status" value="1"/>
</dbReference>
<feature type="transmembrane region" description="Helical" evidence="8">
    <location>
        <begin position="529"/>
        <end position="548"/>
    </location>
</feature>
<comment type="caution">
    <text evidence="9">The sequence shown here is derived from an EMBL/GenBank/DDBJ whole genome shotgun (WGS) entry which is preliminary data.</text>
</comment>
<feature type="transmembrane region" description="Helical" evidence="8">
    <location>
        <begin position="463"/>
        <end position="490"/>
    </location>
</feature>
<dbReference type="Gene3D" id="3.30.70.1430">
    <property type="entry name" value="Multidrug efflux transporter AcrB pore domain"/>
    <property type="match status" value="2"/>
</dbReference>
<feature type="transmembrane region" description="Helical" evidence="8">
    <location>
        <begin position="857"/>
        <end position="874"/>
    </location>
</feature>
<sequence length="1035" mass="111309">MSISRPFIYRRIGTCLLALGMILIGIVAYRGLPISSLPQVDFPTIQVTGKLPGASAQTMATSVATPLERAFSNIPGVTQMTSSSSLGLTTIVLQFDLNRDINGAAQDVQTEINSAAGLLPKDMPSPPTYNKVNPANASIISLALTSSTLPLTELDRYAEDFIAQPISQLPGVGMIDYHGQLRPAVRVRIDPEKLAGLGLTMEDVRSAIGAATLDAPKGTLNGENRAVVINTTDQLLTADAYRTMVVAYRNNAPIRLEDIGTIVNAPEDVYEAAWLNGKRAIIIDVAQQPGSNVVKTIQAIKQALPGLQANLPAAAVLHVVGDRTQTIHAAISDVQMTMMISIALVVMVIFVFLRNLWATLIPSMTIPLSLIATFAVMYCLGYSLDNLSLMGLTIAVGFVVDDAIVVIENVMRHREDGKSKLHAALEGAREVSFTIVSMTVSLIAVFIPILLMGGLVGRLFREFAVTISVAIIMSAIVSLTVTPMLCGWLIQHDADAKPGRLFLWSERLFDGITAGYGRMLDVVLRFQKVTLAVMIGTIVLTGWLFVGIPKGFFPEVDTGFVLGVVKAAPDISFEAMSGRINALAAIAEKDPAVDTVDYFIGATPTVSQGRLLLNLKPLGQRTASADQVLARLRKKMAKVEGVTIGMQVHQDIQVGGRISAAQYQYTLQDPNVTELYHWAATLEKTFGGMAQLRDVSSDQNASATSATLDIDRQTAGRLGITVQAIDDILYDAFGQRQVATLFSPTNQYHVIEEVDPRYQLSTAALQHLYVRSSSTNALVPLSLLVSVHQGVSPITINHQGLFPAVTLSFNLAPGVALGDAVNAINAVELQTHMPASVTGTFQGSAQVFQSSLKSEPWLILAAIITIYIILGVLYESAIHPLTIISTLPSAGIGALLALRLCGQDLSIMGMIGIILLIGIVKKNAIMMIDFALVAQRDQGKTPFEAIRQACLLRFRPIMMTTFAALFGALPLALGHGAGSELRQPLGIAIVGGLILSQALTLFTTPVVYLWFDRLQSLMTRRKMDRTEPSLTSREI</sequence>
<dbReference type="Proteomes" id="UP000708298">
    <property type="component" value="Unassembled WGS sequence"/>
</dbReference>
<feature type="transmembrane region" description="Helical" evidence="8">
    <location>
        <begin position="985"/>
        <end position="1011"/>
    </location>
</feature>
<evidence type="ECO:0000256" key="2">
    <source>
        <dbReference type="ARBA" id="ARBA00022448"/>
    </source>
</evidence>
<keyword evidence="7 8" id="KW-0472">Membrane</keyword>
<dbReference type="RefSeq" id="WP_227321711.1">
    <property type="nucleotide sequence ID" value="NZ_JAESVB010000005.1"/>
</dbReference>
<feature type="transmembrane region" description="Helical" evidence="8">
    <location>
        <begin position="881"/>
        <end position="900"/>
    </location>
</feature>
<evidence type="ECO:0000256" key="4">
    <source>
        <dbReference type="ARBA" id="ARBA00022519"/>
    </source>
</evidence>
<feature type="transmembrane region" description="Helical" evidence="8">
    <location>
        <begin position="954"/>
        <end position="973"/>
    </location>
</feature>
<evidence type="ECO:0000313" key="10">
    <source>
        <dbReference type="Proteomes" id="UP000708298"/>
    </source>
</evidence>
<dbReference type="SUPFAM" id="SSF82693">
    <property type="entry name" value="Multidrug efflux transporter AcrB pore domain, PN1, PN2, PC1 and PC2 subdomains"/>
    <property type="match status" value="3"/>
</dbReference>
<dbReference type="SUPFAM" id="SSF82866">
    <property type="entry name" value="Multidrug efflux transporter AcrB transmembrane domain"/>
    <property type="match status" value="2"/>
</dbReference>
<name>A0A963YTF9_9PROT</name>
<keyword evidence="5 8" id="KW-0812">Transmembrane</keyword>
<keyword evidence="3" id="KW-1003">Cell membrane</keyword>
<dbReference type="InterPro" id="IPR027463">
    <property type="entry name" value="AcrB_DN_DC_subdom"/>
</dbReference>
<dbReference type="Gene3D" id="3.30.2090.10">
    <property type="entry name" value="Multidrug efflux transporter AcrB TolC docking domain, DN and DC subdomains"/>
    <property type="match status" value="2"/>
</dbReference>
<dbReference type="EMBL" id="JAESVB010000005">
    <property type="protein sequence ID" value="MCB8876053.1"/>
    <property type="molecule type" value="Genomic_DNA"/>
</dbReference>
<reference evidence="9" key="1">
    <citation type="journal article" date="2021" name="Microorganisms">
        <title>Acidisoma silvae sp. nov. and Acidisomacellulosilytica sp. nov., Two Acidophilic Bacteria Isolated from Decaying Wood, Hydrolyzing Cellulose and Producing Poly-3-hydroxybutyrate.</title>
        <authorList>
            <person name="Mieszkin S."/>
            <person name="Pouder E."/>
            <person name="Uroz S."/>
            <person name="Simon-Colin C."/>
            <person name="Alain K."/>
        </authorList>
    </citation>
    <scope>NUCLEOTIDE SEQUENCE</scope>
    <source>
        <strain evidence="9">HW T2.11</strain>
    </source>
</reference>
<keyword evidence="4" id="KW-0997">Cell inner membrane</keyword>
<comment type="subcellular location">
    <subcellularLocation>
        <location evidence="1">Cell inner membrane</location>
        <topology evidence="1">Multi-pass membrane protein</topology>
    </subcellularLocation>
</comment>
<organism evidence="9 10">
    <name type="scientific">Acidisoma silvae</name>
    <dbReference type="NCBI Taxonomy" id="2802396"/>
    <lineage>
        <taxon>Bacteria</taxon>
        <taxon>Pseudomonadati</taxon>
        <taxon>Pseudomonadota</taxon>
        <taxon>Alphaproteobacteria</taxon>
        <taxon>Acetobacterales</taxon>
        <taxon>Acidocellaceae</taxon>
        <taxon>Acidisoma</taxon>
    </lineage>
</organism>
<keyword evidence="6 8" id="KW-1133">Transmembrane helix</keyword>
<feature type="transmembrane region" description="Helical" evidence="8">
    <location>
        <begin position="390"/>
        <end position="410"/>
    </location>
</feature>
<feature type="transmembrane region" description="Helical" evidence="8">
    <location>
        <begin position="334"/>
        <end position="353"/>
    </location>
</feature>
<accession>A0A963YTF9</accession>
<dbReference type="Gene3D" id="3.30.70.1440">
    <property type="entry name" value="Multidrug efflux transporter AcrB pore domain"/>
    <property type="match status" value="1"/>
</dbReference>
<dbReference type="InterPro" id="IPR001036">
    <property type="entry name" value="Acrflvin-R"/>
</dbReference>
<feature type="transmembrane region" description="Helical" evidence="8">
    <location>
        <begin position="906"/>
        <end position="933"/>
    </location>
</feature>
<dbReference type="GO" id="GO:0005886">
    <property type="term" value="C:plasma membrane"/>
    <property type="evidence" value="ECO:0007669"/>
    <property type="project" value="UniProtKB-SubCell"/>
</dbReference>
<dbReference type="GO" id="GO:0042910">
    <property type="term" value="F:xenobiotic transmembrane transporter activity"/>
    <property type="evidence" value="ECO:0007669"/>
    <property type="project" value="TreeGrafter"/>
</dbReference>
<dbReference type="Gene3D" id="1.20.1640.10">
    <property type="entry name" value="Multidrug efflux transporter AcrB transmembrane domain"/>
    <property type="match status" value="2"/>
</dbReference>
<proteinExistence type="predicted"/>
<gene>
    <name evidence="9" type="ORF">ASILVAE211_12745</name>
</gene>
<dbReference type="PANTHER" id="PTHR32063:SF21">
    <property type="entry name" value="MULTIDRUG RESISTANCE PROTEIN MDTB"/>
    <property type="match status" value="1"/>
</dbReference>
<dbReference type="SUPFAM" id="SSF82714">
    <property type="entry name" value="Multidrug efflux transporter AcrB TolC docking domain, DN and DC subdomains"/>
    <property type="match status" value="2"/>
</dbReference>
<evidence type="ECO:0000256" key="5">
    <source>
        <dbReference type="ARBA" id="ARBA00022692"/>
    </source>
</evidence>
<dbReference type="FunFam" id="1.20.1640.10:FF:000001">
    <property type="entry name" value="Efflux pump membrane transporter"/>
    <property type="match status" value="1"/>
</dbReference>
<protein>
    <submittedName>
        <fullName evidence="9">Efflux RND transporter permease subunit</fullName>
    </submittedName>
</protein>
<feature type="transmembrane region" description="Helical" evidence="8">
    <location>
        <begin position="431"/>
        <end position="451"/>
    </location>
</feature>
<evidence type="ECO:0000256" key="6">
    <source>
        <dbReference type="ARBA" id="ARBA00022989"/>
    </source>
</evidence>
<feature type="transmembrane region" description="Helical" evidence="8">
    <location>
        <begin position="12"/>
        <end position="32"/>
    </location>
</feature>
<reference evidence="9" key="2">
    <citation type="submission" date="2021-01" db="EMBL/GenBank/DDBJ databases">
        <authorList>
            <person name="Mieszkin S."/>
            <person name="Pouder E."/>
            <person name="Alain K."/>
        </authorList>
    </citation>
    <scope>NUCLEOTIDE SEQUENCE</scope>
    <source>
        <strain evidence="9">HW T2.11</strain>
    </source>
</reference>
<dbReference type="Gene3D" id="3.30.70.1320">
    <property type="entry name" value="Multidrug efflux transporter AcrB pore domain like"/>
    <property type="match status" value="1"/>
</dbReference>
<keyword evidence="10" id="KW-1185">Reference proteome</keyword>
<evidence type="ECO:0000313" key="9">
    <source>
        <dbReference type="EMBL" id="MCB8876053.1"/>
    </source>
</evidence>
<evidence type="ECO:0000256" key="3">
    <source>
        <dbReference type="ARBA" id="ARBA00022475"/>
    </source>
</evidence>
<evidence type="ECO:0000256" key="8">
    <source>
        <dbReference type="SAM" id="Phobius"/>
    </source>
</evidence>
<evidence type="ECO:0000256" key="7">
    <source>
        <dbReference type="ARBA" id="ARBA00023136"/>
    </source>
</evidence>